<feature type="domain" description="Class II aldolase/adducin N-terminal" evidence="3">
    <location>
        <begin position="9"/>
        <end position="189"/>
    </location>
</feature>
<evidence type="ECO:0000256" key="1">
    <source>
        <dbReference type="ARBA" id="ARBA00022723"/>
    </source>
</evidence>
<evidence type="ECO:0000313" key="5">
    <source>
        <dbReference type="Proteomes" id="UP000030008"/>
    </source>
</evidence>
<dbReference type="SUPFAM" id="SSF53639">
    <property type="entry name" value="AraD/HMP-PK domain-like"/>
    <property type="match status" value="1"/>
</dbReference>
<dbReference type="Gene3D" id="3.40.225.10">
    <property type="entry name" value="Class II aldolase/adducin N-terminal domain"/>
    <property type="match status" value="1"/>
</dbReference>
<dbReference type="Pfam" id="PF00596">
    <property type="entry name" value="Aldolase_II"/>
    <property type="match status" value="1"/>
</dbReference>
<dbReference type="EMBL" id="JQIF01000089">
    <property type="protein sequence ID" value="KGJ52029.1"/>
    <property type="molecule type" value="Genomic_DNA"/>
</dbReference>
<gene>
    <name evidence="4" type="ORF">CIAN88_17185</name>
</gene>
<comment type="caution">
    <text evidence="4">The sequence shown here is derived from an EMBL/GenBank/DDBJ whole genome shotgun (WGS) entry which is preliminary data.</text>
</comment>
<dbReference type="GO" id="GO:0005829">
    <property type="term" value="C:cytosol"/>
    <property type="evidence" value="ECO:0007669"/>
    <property type="project" value="TreeGrafter"/>
</dbReference>
<keyword evidence="2" id="KW-0456">Lyase</keyword>
<reference evidence="4 5" key="1">
    <citation type="submission" date="2014-08" db="EMBL/GenBank/DDBJ databases">
        <title>Clostridium innocuum, an unnegligible vancomycin-resistant pathogen causing extra-intestinal infections.</title>
        <authorList>
            <person name="Feng Y."/>
            <person name="Chiu C.-H."/>
        </authorList>
    </citation>
    <scope>NUCLEOTIDE SEQUENCE [LARGE SCALE GENOMIC DNA]</scope>
    <source>
        <strain evidence="4 5">AN88</strain>
    </source>
</reference>
<organism evidence="4 5">
    <name type="scientific">Clostridium innocuum</name>
    <dbReference type="NCBI Taxonomy" id="1522"/>
    <lineage>
        <taxon>Bacteria</taxon>
        <taxon>Bacillati</taxon>
        <taxon>Bacillota</taxon>
        <taxon>Clostridia</taxon>
        <taxon>Eubacteriales</taxon>
        <taxon>Clostridiaceae</taxon>
        <taxon>Clostridium</taxon>
    </lineage>
</organism>
<proteinExistence type="predicted"/>
<dbReference type="InterPro" id="IPR001303">
    <property type="entry name" value="Aldolase_II/adducin_N"/>
</dbReference>
<dbReference type="AlphaFoldDB" id="A0A099I249"/>
<evidence type="ECO:0000313" key="4">
    <source>
        <dbReference type="EMBL" id="KGJ52029.1"/>
    </source>
</evidence>
<keyword evidence="1" id="KW-0479">Metal-binding</keyword>
<dbReference type="InterPro" id="IPR036409">
    <property type="entry name" value="Aldolase_II/adducin_N_sf"/>
</dbReference>
<dbReference type="GO" id="GO:0046872">
    <property type="term" value="F:metal ion binding"/>
    <property type="evidence" value="ECO:0007669"/>
    <property type="project" value="UniProtKB-KW"/>
</dbReference>
<dbReference type="GO" id="GO:0019323">
    <property type="term" value="P:pentose catabolic process"/>
    <property type="evidence" value="ECO:0007669"/>
    <property type="project" value="TreeGrafter"/>
</dbReference>
<evidence type="ECO:0000256" key="2">
    <source>
        <dbReference type="ARBA" id="ARBA00023239"/>
    </source>
</evidence>
<dbReference type="InterPro" id="IPR050197">
    <property type="entry name" value="Aldolase_class_II_sugar_metab"/>
</dbReference>
<dbReference type="Proteomes" id="UP000030008">
    <property type="component" value="Unassembled WGS sequence"/>
</dbReference>
<dbReference type="SMART" id="SM01007">
    <property type="entry name" value="Aldolase_II"/>
    <property type="match status" value="1"/>
</dbReference>
<dbReference type="RefSeq" id="WP_009270888.1">
    <property type="nucleotide sequence ID" value="NZ_CAEUHQ010000001.1"/>
</dbReference>
<name>A0A099I249_CLOIN</name>
<dbReference type="GO" id="GO:0016832">
    <property type="term" value="F:aldehyde-lyase activity"/>
    <property type="evidence" value="ECO:0007669"/>
    <property type="project" value="TreeGrafter"/>
</dbReference>
<sequence length="204" mass="23015">MSELQEKLDAAIWSAHTLFQKGLVGGSTGNISFLHEHRMYISRSGSCFGRLRQEDFAQVDMQGTILYGKPSKEYPMHLALYQESEAYKAVIHTHSFYATVLSCYADAESHVRNLFAYTPYLFMQTKGNIPCVAYAPPGSDALFCHFKDKTKTKPKILLLKHHGIVAGAEDVYHAFDLIEEMESSAHVYAMLKSCPDEDIDFIPH</sequence>
<protein>
    <submittedName>
        <fullName evidence="4">Aldolase</fullName>
    </submittedName>
</protein>
<evidence type="ECO:0000259" key="3">
    <source>
        <dbReference type="SMART" id="SM01007"/>
    </source>
</evidence>
<dbReference type="PANTHER" id="PTHR22789:SF0">
    <property type="entry name" value="3-OXO-TETRONATE 4-PHOSPHATE DECARBOXYLASE-RELATED"/>
    <property type="match status" value="1"/>
</dbReference>
<accession>A0A099I249</accession>
<dbReference type="PANTHER" id="PTHR22789">
    <property type="entry name" value="FUCULOSE PHOSPHATE ALDOLASE"/>
    <property type="match status" value="1"/>
</dbReference>